<reference evidence="17" key="1">
    <citation type="submission" date="2016-11" db="EMBL/GenBank/DDBJ databases">
        <title>Complete Genome Sequence of alachlor-degrading Sphingomonas sp. strain JJ-A5.</title>
        <authorList>
            <person name="Lee H."/>
            <person name="Ka J.-O."/>
        </authorList>
    </citation>
    <scope>NUCLEOTIDE SEQUENCE [LARGE SCALE GENOMIC DNA]</scope>
    <source>
        <strain evidence="17">JJ-A5</strain>
    </source>
</reference>
<dbReference type="InterPro" id="IPR000531">
    <property type="entry name" value="Beta-barrel_TonB"/>
</dbReference>
<comment type="subcellular location">
    <subcellularLocation>
        <location evidence="1 11">Cell outer membrane</location>
        <topology evidence="1 11">Multi-pass membrane protein</topology>
    </subcellularLocation>
</comment>
<evidence type="ECO:0000313" key="17">
    <source>
        <dbReference type="Proteomes" id="UP000182063"/>
    </source>
</evidence>
<keyword evidence="9 11" id="KW-0472">Membrane</keyword>
<keyword evidence="3 11" id="KW-1134">Transmembrane beta strand</keyword>
<evidence type="ECO:0000256" key="11">
    <source>
        <dbReference type="PROSITE-ProRule" id="PRU01360"/>
    </source>
</evidence>
<evidence type="ECO:0000256" key="10">
    <source>
        <dbReference type="ARBA" id="ARBA00023237"/>
    </source>
</evidence>
<evidence type="ECO:0000256" key="1">
    <source>
        <dbReference type="ARBA" id="ARBA00004571"/>
    </source>
</evidence>
<evidence type="ECO:0000259" key="15">
    <source>
        <dbReference type="Pfam" id="PF07715"/>
    </source>
</evidence>
<dbReference type="PROSITE" id="PS52016">
    <property type="entry name" value="TONB_DEPENDENT_REC_3"/>
    <property type="match status" value="1"/>
</dbReference>
<keyword evidence="4" id="KW-0410">Iron transport</keyword>
<comment type="similarity">
    <text evidence="11 12">Belongs to the TonB-dependent receptor family.</text>
</comment>
<feature type="chain" id="PRO_5013176747" description="TonB-dependent receptor" evidence="13">
    <location>
        <begin position="30"/>
        <end position="786"/>
    </location>
</feature>
<dbReference type="Pfam" id="PF07715">
    <property type="entry name" value="Plug"/>
    <property type="match status" value="1"/>
</dbReference>
<dbReference type="InterPro" id="IPR036942">
    <property type="entry name" value="Beta-barrel_TonB_sf"/>
</dbReference>
<dbReference type="AlphaFoldDB" id="A0A1L3ZSR3"/>
<evidence type="ECO:0000313" key="16">
    <source>
        <dbReference type="EMBL" id="API58682.1"/>
    </source>
</evidence>
<dbReference type="STRING" id="1921510.BSL82_04615"/>
<dbReference type="KEGG" id="sphj:BSL82_04615"/>
<keyword evidence="13" id="KW-0732">Signal</keyword>
<dbReference type="GO" id="GO:0006826">
    <property type="term" value="P:iron ion transport"/>
    <property type="evidence" value="ECO:0007669"/>
    <property type="project" value="UniProtKB-KW"/>
</dbReference>
<evidence type="ECO:0000256" key="5">
    <source>
        <dbReference type="ARBA" id="ARBA00022692"/>
    </source>
</evidence>
<evidence type="ECO:0000256" key="3">
    <source>
        <dbReference type="ARBA" id="ARBA00022452"/>
    </source>
</evidence>
<keyword evidence="10 11" id="KW-0998">Cell outer membrane</keyword>
<dbReference type="SUPFAM" id="SSF56935">
    <property type="entry name" value="Porins"/>
    <property type="match status" value="1"/>
</dbReference>
<evidence type="ECO:0008006" key="18">
    <source>
        <dbReference type="Google" id="ProtNLM"/>
    </source>
</evidence>
<evidence type="ECO:0000256" key="9">
    <source>
        <dbReference type="ARBA" id="ARBA00023136"/>
    </source>
</evidence>
<dbReference type="Gene3D" id="2.40.170.20">
    <property type="entry name" value="TonB-dependent receptor, beta-barrel domain"/>
    <property type="match status" value="1"/>
</dbReference>
<keyword evidence="8 12" id="KW-0798">TonB box</keyword>
<evidence type="ECO:0000256" key="6">
    <source>
        <dbReference type="ARBA" id="ARBA00023004"/>
    </source>
</evidence>
<accession>A0A1L3ZSR3</accession>
<keyword evidence="7" id="KW-0406">Ion transport</keyword>
<evidence type="ECO:0000259" key="14">
    <source>
        <dbReference type="Pfam" id="PF00593"/>
    </source>
</evidence>
<dbReference type="PANTHER" id="PTHR32552">
    <property type="entry name" value="FERRICHROME IRON RECEPTOR-RELATED"/>
    <property type="match status" value="1"/>
</dbReference>
<evidence type="ECO:0000256" key="4">
    <source>
        <dbReference type="ARBA" id="ARBA00022496"/>
    </source>
</evidence>
<keyword evidence="6" id="KW-0408">Iron</keyword>
<dbReference type="PANTHER" id="PTHR32552:SF81">
    <property type="entry name" value="TONB-DEPENDENT OUTER MEMBRANE RECEPTOR"/>
    <property type="match status" value="1"/>
</dbReference>
<dbReference type="Pfam" id="PF00593">
    <property type="entry name" value="TonB_dep_Rec_b-barrel"/>
    <property type="match status" value="1"/>
</dbReference>
<dbReference type="InterPro" id="IPR039426">
    <property type="entry name" value="TonB-dep_rcpt-like"/>
</dbReference>
<name>A0A1L3ZSR3_9SPHN</name>
<dbReference type="GO" id="GO:0009279">
    <property type="term" value="C:cell outer membrane"/>
    <property type="evidence" value="ECO:0007669"/>
    <property type="project" value="UniProtKB-SubCell"/>
</dbReference>
<keyword evidence="17" id="KW-1185">Reference proteome</keyword>
<gene>
    <name evidence="16" type="ORF">BSL82_04615</name>
</gene>
<evidence type="ECO:0000256" key="12">
    <source>
        <dbReference type="RuleBase" id="RU003357"/>
    </source>
</evidence>
<dbReference type="Proteomes" id="UP000182063">
    <property type="component" value="Chromosome"/>
</dbReference>
<feature type="domain" description="TonB-dependent receptor-like beta-barrel" evidence="14">
    <location>
        <begin position="283"/>
        <end position="752"/>
    </location>
</feature>
<evidence type="ECO:0000256" key="7">
    <source>
        <dbReference type="ARBA" id="ARBA00023065"/>
    </source>
</evidence>
<dbReference type="InterPro" id="IPR012910">
    <property type="entry name" value="Plug_dom"/>
</dbReference>
<dbReference type="RefSeq" id="WP_072596241.1">
    <property type="nucleotide sequence ID" value="NZ_CP018221.1"/>
</dbReference>
<organism evidence="16 17">
    <name type="scientific">Tardibacter chloracetimidivorans</name>
    <dbReference type="NCBI Taxonomy" id="1921510"/>
    <lineage>
        <taxon>Bacteria</taxon>
        <taxon>Pseudomonadati</taxon>
        <taxon>Pseudomonadota</taxon>
        <taxon>Alphaproteobacteria</taxon>
        <taxon>Sphingomonadales</taxon>
        <taxon>Sphingomonadaceae</taxon>
        <taxon>Tardibacter</taxon>
    </lineage>
</organism>
<evidence type="ECO:0000256" key="8">
    <source>
        <dbReference type="ARBA" id="ARBA00023077"/>
    </source>
</evidence>
<feature type="domain" description="TonB-dependent receptor plug" evidence="15">
    <location>
        <begin position="62"/>
        <end position="167"/>
    </location>
</feature>
<feature type="signal peptide" evidence="13">
    <location>
        <begin position="1"/>
        <end position="29"/>
    </location>
</feature>
<sequence>MLNLNNKASKASVAILLCGSSLIAAPAFAQSAPADESAQAAESGPAEGEIIVTAQKRSQRLTDVGITIAAATGDQLKTAGVVDVGQLANIVPGFSATTTSNGFPVYSLRGVNFNASQASAAPAVSVYVDQGALPFSVMTGGIFLDVERVEVLKGPQGTLFGQNATGGSINIIAAKPTSTLKAGFSTEVNHFGQVMLEGYVSGPLSDTLRARVAASTTQFGAWQRGYYLNRQKNGDQNKGAARLLLDWTPTDRLTVAVNLNANYDHGEVQQGQIAYLTIAVPGGEPPLLNTYQSRIPAKNNRYSDFDLGFDTHARNRTLQGVLRADYELTDDLTFTSLTDYVDTNFASPRDLDGSAVSQITGTASAKLSVFNQEVRLSGKFPSAGINFIFGANYQHDDITDRQDNIYQGYSGLAPGTTNVIDYKFKNKTFGVFGNLDFEILPRLTLTGGLRYTRTKQSVSGCTYDGGNGFLAGTGEFIANLFRSSAGLPPAPAGAYAPGGCIVANDVGPNPDYLPVVVGLRQTEDNYSWRAGVNYKPTPDTLVYALVSRGYKAGGFPAQFTLLASQTDSFKQEELTSYEIGAKLSAFDRKLQANISAFHYDYKNKQFFTYVPVGGFITVATIKNIPSSKVKGIDFDFTARPIVGFTLRGALTYVKTEIGDYAGFDYTGTPVNFKGSPFTFAPPVSATLDAEYRTPVNSDLEGFVGGGLLYNSKTYADFGKPLKYTIDPYTTFNARIGIESSKGWRVSLWARNLTNKYYWNSVTSGGDEAIRITGQPRTFGASAGFTF</sequence>
<dbReference type="CDD" id="cd01347">
    <property type="entry name" value="ligand_gated_channel"/>
    <property type="match status" value="1"/>
</dbReference>
<keyword evidence="2 11" id="KW-0813">Transport</keyword>
<dbReference type="EMBL" id="CP018221">
    <property type="protein sequence ID" value="API58682.1"/>
    <property type="molecule type" value="Genomic_DNA"/>
</dbReference>
<proteinExistence type="inferred from homology"/>
<keyword evidence="5 11" id="KW-0812">Transmembrane</keyword>
<evidence type="ECO:0000256" key="2">
    <source>
        <dbReference type="ARBA" id="ARBA00022448"/>
    </source>
</evidence>
<evidence type="ECO:0000256" key="13">
    <source>
        <dbReference type="SAM" id="SignalP"/>
    </source>
</evidence>
<protein>
    <recommendedName>
        <fullName evidence="18">TonB-dependent receptor</fullName>
    </recommendedName>
</protein>